<dbReference type="RefSeq" id="WP_003501156.1">
    <property type="nucleotide sequence ID" value="NZ_OBQD01000019.1"/>
</dbReference>
<dbReference type="GO" id="GO:0004803">
    <property type="term" value="F:transposase activity"/>
    <property type="evidence" value="ECO:0007669"/>
    <property type="project" value="InterPro"/>
</dbReference>
<accession>A0A285UX11</accession>
<dbReference type="GO" id="GO:0003677">
    <property type="term" value="F:DNA binding"/>
    <property type="evidence" value="ECO:0007669"/>
    <property type="project" value="UniProtKB-KW"/>
</dbReference>
<evidence type="ECO:0000313" key="8">
    <source>
        <dbReference type="Proteomes" id="UP000219167"/>
    </source>
</evidence>
<organism evidence="7 8">
    <name type="scientific">Rhizobium subbaraonis</name>
    <dbReference type="NCBI Taxonomy" id="908946"/>
    <lineage>
        <taxon>Bacteria</taxon>
        <taxon>Pseudomonadati</taxon>
        <taxon>Pseudomonadota</taxon>
        <taxon>Alphaproteobacteria</taxon>
        <taxon>Hyphomicrobiales</taxon>
        <taxon>Rhizobiaceae</taxon>
        <taxon>Rhizobium/Agrobacterium group</taxon>
        <taxon>Rhizobium</taxon>
    </lineage>
</organism>
<keyword evidence="8" id="KW-1185">Reference proteome</keyword>
<reference evidence="7 8" key="1">
    <citation type="submission" date="2017-08" db="EMBL/GenBank/DDBJ databases">
        <authorList>
            <person name="de Groot N.N."/>
        </authorList>
    </citation>
    <scope>NUCLEOTIDE SEQUENCE [LARGE SCALE GENOMIC DNA]</scope>
    <source>
        <strain evidence="7 8">JC85</strain>
    </source>
</reference>
<dbReference type="GO" id="GO:0006313">
    <property type="term" value="P:DNA transposition"/>
    <property type="evidence" value="ECO:0007669"/>
    <property type="project" value="InterPro"/>
</dbReference>
<dbReference type="InterPro" id="IPR047653">
    <property type="entry name" value="Tn3-like_transpos"/>
</dbReference>
<dbReference type="NCBIfam" id="NF033527">
    <property type="entry name" value="transpos_Tn3"/>
    <property type="match status" value="1"/>
</dbReference>
<keyword evidence="4" id="KW-0233">DNA recombination</keyword>
<evidence type="ECO:0000313" key="7">
    <source>
        <dbReference type="EMBL" id="SOC45888.1"/>
    </source>
</evidence>
<dbReference type="OrthoDB" id="7281829at2"/>
<feature type="domain" description="Tn3 transposase DDE" evidence="5">
    <location>
        <begin position="576"/>
        <end position="961"/>
    </location>
</feature>
<dbReference type="InterPro" id="IPR025296">
    <property type="entry name" value="DUF4158"/>
</dbReference>
<dbReference type="Proteomes" id="UP000219167">
    <property type="component" value="Unassembled WGS sequence"/>
</dbReference>
<protein>
    <submittedName>
        <fullName evidence="7">TnpA family transposase</fullName>
    </submittedName>
</protein>
<comment type="similarity">
    <text evidence="1">Belongs to the transposase 7 family.</text>
</comment>
<evidence type="ECO:0000259" key="5">
    <source>
        <dbReference type="Pfam" id="PF01526"/>
    </source>
</evidence>
<evidence type="ECO:0000256" key="4">
    <source>
        <dbReference type="ARBA" id="ARBA00023172"/>
    </source>
</evidence>
<dbReference type="InterPro" id="IPR002513">
    <property type="entry name" value="Tn3_Tnp_DDE_dom"/>
</dbReference>
<evidence type="ECO:0000256" key="2">
    <source>
        <dbReference type="ARBA" id="ARBA00022578"/>
    </source>
</evidence>
<keyword evidence="3" id="KW-0238">DNA-binding</keyword>
<dbReference type="AlphaFoldDB" id="A0A285UX11"/>
<dbReference type="Pfam" id="PF01526">
    <property type="entry name" value="DDE_Tnp_Tn3"/>
    <property type="match status" value="1"/>
</dbReference>
<proteinExistence type="inferred from homology"/>
<keyword evidence="2" id="KW-0815">Transposition</keyword>
<sequence>MAFLDEQSRAVLFEPPEAYEDAQARYALTSEDIVFVKEHRRSHNRLGFAIQLALVRDLGRLLRIGEVPPQAVVSVVADQLGIDPAVFEFYAQRDETRREHAREIVSALELQPVRTSDYRELITAAAREAAATEQGAPIAKAVIEALKERKLLVPMPELLIRLALAGRAAARRQAYRELIRDLEQPSIEALDQLLAERAGDRSHLGWIAEAPEGAKLKNLKGLIARLEVLRSAAIPDDRRKTIHANRYGIIARDARILHAREIRRLTSERRYATLAAFVIERQASITDLTIDMFCKMIGSNRRKAEISRTERRLKEAEVLDGVALEHLKLGEALLAARASKTDLASAIAASLGWDGLVASMAAARSVVHPDRSNEFDELIKRHKSLRKLGRLMFRTFSFRSFRADDPILVAVDHLRALYGGRKLPAQVPLAFLTRKWRRCVRPNSADIDLRAWEVAVLVHLRERLRAGDIWVEGSRAWRSFEDYLLPRPIFELMRAEGRLGLALPDSFAEWRAERTATLDAKLKELAKAAAANAIPDAAISDKGLSISPIREEERDSIVALSRRLYVLVPRIRITSLLAEVQSWTKFLDSFTHYRTGETANDEAALMAAILADATNAGAERMAESSRGVTIHQMMLMVDRHMRSETYATATAVLVDAQQAHPFAAIWGDGHISSSDGQFFPAGGRGEASLDYNAKYGKRPGASIYGFLSNRFASFFSRMIQASEGEAPYVLDGLLHNESSVEIYEHATDTAGATETTFSMFHAFGYRLIPRIRNLGNRRLFVIDRDPAYEPLDALIAGTVNMDVVEHHWDEVLRLKASIAAGLVPPSVILKKLAASPRQNRLNQALREMGRIERSIFICDWLLDTKLRRRSHAILNKGESRHALARAIFLHQLGELRNRVAETMAYRASGLNLVVNAIILWNTVYLSRAVDYISSQGIIIPDELLSQVAPLPWAHIALTGDYLWNEIDRPLERFRPIRANRFNPNNFKFP</sequence>
<evidence type="ECO:0000256" key="1">
    <source>
        <dbReference type="ARBA" id="ARBA00009402"/>
    </source>
</evidence>
<dbReference type="Pfam" id="PF13700">
    <property type="entry name" value="DUF4158"/>
    <property type="match status" value="1"/>
</dbReference>
<dbReference type="EMBL" id="OBQD01000019">
    <property type="protein sequence ID" value="SOC45888.1"/>
    <property type="molecule type" value="Genomic_DNA"/>
</dbReference>
<name>A0A285UX11_9HYPH</name>
<evidence type="ECO:0000256" key="3">
    <source>
        <dbReference type="ARBA" id="ARBA00023125"/>
    </source>
</evidence>
<feature type="domain" description="DUF4158" evidence="6">
    <location>
        <begin position="3"/>
        <end position="163"/>
    </location>
</feature>
<evidence type="ECO:0000259" key="6">
    <source>
        <dbReference type="Pfam" id="PF13700"/>
    </source>
</evidence>
<gene>
    <name evidence="7" type="ORF">SAMN05892877_1191</name>
</gene>